<dbReference type="InterPro" id="IPR008538">
    <property type="entry name" value="Uma2"/>
</dbReference>
<dbReference type="SUPFAM" id="SSF52980">
    <property type="entry name" value="Restriction endonuclease-like"/>
    <property type="match status" value="1"/>
</dbReference>
<dbReference type="CDD" id="cd06260">
    <property type="entry name" value="DUF820-like"/>
    <property type="match status" value="1"/>
</dbReference>
<organism evidence="2 3">
    <name type="scientific">Georgenia halotolerans</name>
    <dbReference type="NCBI Taxonomy" id="3028317"/>
    <lineage>
        <taxon>Bacteria</taxon>
        <taxon>Bacillati</taxon>
        <taxon>Actinomycetota</taxon>
        <taxon>Actinomycetes</taxon>
        <taxon>Micrococcales</taxon>
        <taxon>Bogoriellaceae</taxon>
        <taxon>Georgenia</taxon>
    </lineage>
</organism>
<dbReference type="GO" id="GO:0004519">
    <property type="term" value="F:endonuclease activity"/>
    <property type="evidence" value="ECO:0007669"/>
    <property type="project" value="UniProtKB-KW"/>
</dbReference>
<dbReference type="Gene3D" id="3.90.1570.10">
    <property type="entry name" value="tt1808, chain A"/>
    <property type="match status" value="1"/>
</dbReference>
<dbReference type="InterPro" id="IPR011335">
    <property type="entry name" value="Restrct_endonuc-II-like"/>
</dbReference>
<dbReference type="Pfam" id="PF05685">
    <property type="entry name" value="Uma2"/>
    <property type="match status" value="1"/>
</dbReference>
<reference evidence="2" key="1">
    <citation type="submission" date="2023-02" db="EMBL/GenBank/DDBJ databases">
        <title>Georgenia sp.10Sc9-8, isolated from a soil sample collected from the Taklamakan desert.</title>
        <authorList>
            <person name="Liu S."/>
        </authorList>
    </citation>
    <scope>NUCLEOTIDE SEQUENCE</scope>
    <source>
        <strain evidence="2">10Sc9-8</strain>
    </source>
</reference>
<dbReference type="PANTHER" id="PTHR35400">
    <property type="entry name" value="SLR1083 PROTEIN"/>
    <property type="match status" value="1"/>
</dbReference>
<dbReference type="PANTHER" id="PTHR35400:SF3">
    <property type="entry name" value="SLL1072 PROTEIN"/>
    <property type="match status" value="1"/>
</dbReference>
<comment type="caution">
    <text evidence="2">The sequence shown here is derived from an EMBL/GenBank/DDBJ whole genome shotgun (WGS) entry which is preliminary data.</text>
</comment>
<evidence type="ECO:0000313" key="2">
    <source>
        <dbReference type="EMBL" id="MDD9207544.1"/>
    </source>
</evidence>
<accession>A0ABT5TZP2</accession>
<sequence length="184" mass="20304">MTVMPREAREWTVEDLDQLPDDGLQYELLDGLLLVTPAPVPVHQRAIGNLYVLLREACPPGFEVLLAPLDWRPDPRTSLQPDLLVVRNDDVGPTNITAPLSLAVEVLSPSTRRKDSVLKRSKYEECGVSAYWIVDPAEPAVLALDLVDGRYTTATRATGDGVARIERPFGVEVCPRELVSPPQL</sequence>
<evidence type="ECO:0000259" key="1">
    <source>
        <dbReference type="Pfam" id="PF05685"/>
    </source>
</evidence>
<keyword evidence="2" id="KW-0378">Hydrolase</keyword>
<keyword evidence="2" id="KW-0540">Nuclease</keyword>
<protein>
    <submittedName>
        <fullName evidence="2">Uma2 family endonuclease</fullName>
    </submittedName>
</protein>
<name>A0ABT5TZP2_9MICO</name>
<dbReference type="InterPro" id="IPR012296">
    <property type="entry name" value="Nuclease_put_TT1808"/>
</dbReference>
<keyword evidence="2" id="KW-0255">Endonuclease</keyword>
<dbReference type="Proteomes" id="UP001165561">
    <property type="component" value="Unassembled WGS sequence"/>
</dbReference>
<gene>
    <name evidence="2" type="ORF">PU560_13895</name>
</gene>
<keyword evidence="3" id="KW-1185">Reference proteome</keyword>
<evidence type="ECO:0000313" key="3">
    <source>
        <dbReference type="Proteomes" id="UP001165561"/>
    </source>
</evidence>
<dbReference type="EMBL" id="JARACI010001121">
    <property type="protein sequence ID" value="MDD9207544.1"/>
    <property type="molecule type" value="Genomic_DNA"/>
</dbReference>
<proteinExistence type="predicted"/>
<feature type="domain" description="Putative restriction endonuclease" evidence="1">
    <location>
        <begin position="13"/>
        <end position="167"/>
    </location>
</feature>